<evidence type="ECO:0000313" key="3">
    <source>
        <dbReference type="Proteomes" id="UP000824998"/>
    </source>
</evidence>
<dbReference type="PANTHER" id="PTHR38788">
    <property type="entry name" value="CLR5 DOMAIN-CONTAINING PROTEIN"/>
    <property type="match status" value="1"/>
</dbReference>
<name>A0A9P8C8R6_9HELO</name>
<gene>
    <name evidence="2" type="ORF">BJ875DRAFT_94853</name>
</gene>
<dbReference type="InterPro" id="IPR025676">
    <property type="entry name" value="Clr5_dom"/>
</dbReference>
<sequence length="353" mass="40624">MSKDWKSHKAEFFQLYTVEGRTLQDVKGILEDRHGFIASTRAYRMRVDEWGLRKYKSTKNHVPQKMRKTDHAKPHIVDLTTPPPDVVHPSYTDIDFPDGTSIPEGPIKASELRSLVPGNWPYTLEVFLIKWQDDGEYLKTILDVIATGQHSEFILRRTVAIQPGNNLFRILQYKVAIHDQAVLSKALLNSVSFPGWNNNAIWSNELFVALRTNEWKDTRRIMRNPEIHRAIGSKVVDYALGIIGARLLDGYKIRLQVHDDFFGLIHDKPTIVDARAYLDIMYDLERKGLTVDPVYYRLSLRLLPLTGLHLPSFGAAFQYEHQVDLHGQPKGTLAQNPMRKSPTAWQEVERVFT</sequence>
<protein>
    <submittedName>
        <fullName evidence="2">Clr5 domain-containing protein</fullName>
    </submittedName>
</protein>
<comment type="caution">
    <text evidence="2">The sequence shown here is derived from an EMBL/GenBank/DDBJ whole genome shotgun (WGS) entry which is preliminary data.</text>
</comment>
<dbReference type="OrthoDB" id="823504at2759"/>
<dbReference type="Proteomes" id="UP000824998">
    <property type="component" value="Unassembled WGS sequence"/>
</dbReference>
<dbReference type="EMBL" id="MU251376">
    <property type="protein sequence ID" value="KAG9238034.1"/>
    <property type="molecule type" value="Genomic_DNA"/>
</dbReference>
<dbReference type="PANTHER" id="PTHR38788:SF3">
    <property type="entry name" value="CLR5 DOMAIN-CONTAINING PROTEIN"/>
    <property type="match status" value="1"/>
</dbReference>
<evidence type="ECO:0000313" key="2">
    <source>
        <dbReference type="EMBL" id="KAG9238034.1"/>
    </source>
</evidence>
<dbReference type="Pfam" id="PF14420">
    <property type="entry name" value="Clr5"/>
    <property type="match status" value="1"/>
</dbReference>
<dbReference type="AlphaFoldDB" id="A0A9P8C8R6"/>
<organism evidence="2 3">
    <name type="scientific">Amylocarpus encephaloides</name>
    <dbReference type="NCBI Taxonomy" id="45428"/>
    <lineage>
        <taxon>Eukaryota</taxon>
        <taxon>Fungi</taxon>
        <taxon>Dikarya</taxon>
        <taxon>Ascomycota</taxon>
        <taxon>Pezizomycotina</taxon>
        <taxon>Leotiomycetes</taxon>
        <taxon>Helotiales</taxon>
        <taxon>Helotiales incertae sedis</taxon>
        <taxon>Amylocarpus</taxon>
    </lineage>
</organism>
<keyword evidence="3" id="KW-1185">Reference proteome</keyword>
<proteinExistence type="predicted"/>
<feature type="domain" description="Clr5" evidence="1">
    <location>
        <begin position="1"/>
        <end position="54"/>
    </location>
</feature>
<reference evidence="2" key="1">
    <citation type="journal article" date="2021" name="IMA Fungus">
        <title>Genomic characterization of three marine fungi, including Emericellopsis atlantica sp. nov. with signatures of a generalist lifestyle and marine biomass degradation.</title>
        <authorList>
            <person name="Hagestad O.C."/>
            <person name="Hou L."/>
            <person name="Andersen J.H."/>
            <person name="Hansen E.H."/>
            <person name="Altermark B."/>
            <person name="Li C."/>
            <person name="Kuhnert E."/>
            <person name="Cox R.J."/>
            <person name="Crous P.W."/>
            <person name="Spatafora J.W."/>
            <person name="Lail K."/>
            <person name="Amirebrahimi M."/>
            <person name="Lipzen A."/>
            <person name="Pangilinan J."/>
            <person name="Andreopoulos W."/>
            <person name="Hayes R.D."/>
            <person name="Ng V."/>
            <person name="Grigoriev I.V."/>
            <person name="Jackson S.A."/>
            <person name="Sutton T.D.S."/>
            <person name="Dobson A.D.W."/>
            <person name="Rama T."/>
        </authorList>
    </citation>
    <scope>NUCLEOTIDE SEQUENCE</scope>
    <source>
        <strain evidence="2">TRa018bII</strain>
    </source>
</reference>
<evidence type="ECO:0000259" key="1">
    <source>
        <dbReference type="Pfam" id="PF14420"/>
    </source>
</evidence>
<accession>A0A9P8C8R6</accession>